<proteinExistence type="predicted"/>
<sequence length="269" mass="30908">MSDSTNEPNNAFLRALKAVLSPLVRLVVRFGVTYPEFLELLKRVYVEEVRRELKQKNEKVTLSRISVISGVHRKDVRRFMDEPESVAPEKVSLTSRLVSIWLGDRRYLDAQGKPLVLPRHGVNSFEALVSSVSKDVRPRTLLDEWLERGLIEVCEEGYKLNPLALYPSDDLATKISFFARNTSNHIATCDHNLSEVDNPFPERSVYYNRLTESSVDELQHYISQASQQLLVDVNKKAQHLADQDDLSGDGKHRFILGTYFYREQEQDDV</sequence>
<keyword evidence="2" id="KW-1185">Reference proteome</keyword>
<organism evidence="1 2">
    <name type="scientific">Marinomonas communis</name>
    <dbReference type="NCBI Taxonomy" id="28254"/>
    <lineage>
        <taxon>Bacteria</taxon>
        <taxon>Pseudomonadati</taxon>
        <taxon>Pseudomonadota</taxon>
        <taxon>Gammaproteobacteria</taxon>
        <taxon>Oceanospirillales</taxon>
        <taxon>Oceanospirillaceae</taxon>
        <taxon>Marinomonas</taxon>
    </lineage>
</organism>
<dbReference type="Pfam" id="PF20112">
    <property type="entry name" value="DUF6502"/>
    <property type="match status" value="1"/>
</dbReference>
<dbReference type="Proteomes" id="UP000295729">
    <property type="component" value="Unassembled WGS sequence"/>
</dbReference>
<gene>
    <name evidence="1" type="ORF">C8D85_1406</name>
</gene>
<evidence type="ECO:0000313" key="1">
    <source>
        <dbReference type="EMBL" id="TDR13875.1"/>
    </source>
</evidence>
<dbReference type="RefSeq" id="WP_133561050.1">
    <property type="nucleotide sequence ID" value="NZ_SNZA01000002.1"/>
</dbReference>
<protein>
    <submittedName>
        <fullName evidence="1">Uncharacterized protein</fullName>
    </submittedName>
</protein>
<dbReference type="OrthoDB" id="6356376at2"/>
<dbReference type="InterPro" id="IPR045445">
    <property type="entry name" value="DUF6502"/>
</dbReference>
<comment type="caution">
    <text evidence="1">The sequence shown here is derived from an EMBL/GenBank/DDBJ whole genome shotgun (WGS) entry which is preliminary data.</text>
</comment>
<accession>A0A4R6X4I5</accession>
<name>A0A4R6X4I5_9GAMM</name>
<dbReference type="AlphaFoldDB" id="A0A4R6X4I5"/>
<dbReference type="EMBL" id="SNZA01000002">
    <property type="protein sequence ID" value="TDR13875.1"/>
    <property type="molecule type" value="Genomic_DNA"/>
</dbReference>
<evidence type="ECO:0000313" key="2">
    <source>
        <dbReference type="Proteomes" id="UP000295729"/>
    </source>
</evidence>
<reference evidence="1 2" key="1">
    <citation type="submission" date="2019-03" db="EMBL/GenBank/DDBJ databases">
        <title>Genomic Encyclopedia of Type Strains, Phase IV (KMG-IV): sequencing the most valuable type-strain genomes for metagenomic binning, comparative biology and taxonomic classification.</title>
        <authorList>
            <person name="Goeker M."/>
        </authorList>
    </citation>
    <scope>NUCLEOTIDE SEQUENCE [LARGE SCALE GENOMIC DNA]</scope>
    <source>
        <strain evidence="1 2">DSM 5604</strain>
    </source>
</reference>